<comment type="caution">
    <text evidence="1">The sequence shown here is derived from an EMBL/GenBank/DDBJ whole genome shotgun (WGS) entry which is preliminary data.</text>
</comment>
<reference evidence="1 2" key="1">
    <citation type="submission" date="2024-03" db="EMBL/GenBank/DDBJ databases">
        <title>Bacilli Hybrid Assemblies.</title>
        <authorList>
            <person name="Kovac J."/>
        </authorList>
    </citation>
    <scope>NUCLEOTIDE SEQUENCE [LARGE SCALE GENOMIC DNA]</scope>
    <source>
        <strain evidence="1 2">FSL M8-0022</strain>
    </source>
</reference>
<protein>
    <recommendedName>
        <fullName evidence="3">DNA methyltransferase</fullName>
    </recommendedName>
</protein>
<dbReference type="RefSeq" id="WP_342021084.1">
    <property type="nucleotide sequence ID" value="NZ_JBBYAK010000002.1"/>
</dbReference>
<dbReference type="Proteomes" id="UP001459714">
    <property type="component" value="Unassembled WGS sequence"/>
</dbReference>
<sequence>MSSTLRGYERHKSDYYVTPIDRIELFIDEFIKYEPNAFSGGWILDPTAGGDAKHPMSYPTAIKNKLNKNTYTIDIREDSLADIKGDFLKLKLDFKPVVIITNPPFNISREIIEKSLDIVKDNGFVIMLLRLNYFGGKTRRDMWDKQMPKYCFVHNRRMSFTEDNKTDSVEYAHFVWQKRHKPEFTMLKVID</sequence>
<dbReference type="Gene3D" id="3.40.50.150">
    <property type="entry name" value="Vaccinia Virus protein VP39"/>
    <property type="match status" value="1"/>
</dbReference>
<dbReference type="InterPro" id="IPR029063">
    <property type="entry name" value="SAM-dependent_MTases_sf"/>
</dbReference>
<proteinExistence type="predicted"/>
<evidence type="ECO:0008006" key="3">
    <source>
        <dbReference type="Google" id="ProtNLM"/>
    </source>
</evidence>
<organism evidence="1 2">
    <name type="scientific">Caldifermentibacillus hisashii</name>
    <dbReference type="NCBI Taxonomy" id="996558"/>
    <lineage>
        <taxon>Bacteria</taxon>
        <taxon>Bacillati</taxon>
        <taxon>Bacillota</taxon>
        <taxon>Bacilli</taxon>
        <taxon>Bacillales</taxon>
        <taxon>Bacillaceae</taxon>
        <taxon>Caldifermentibacillus</taxon>
    </lineage>
</organism>
<dbReference type="SUPFAM" id="SSF53335">
    <property type="entry name" value="S-adenosyl-L-methionine-dependent methyltransferases"/>
    <property type="match status" value="1"/>
</dbReference>
<accession>A0ABU9K4H0</accession>
<keyword evidence="2" id="KW-1185">Reference proteome</keyword>
<gene>
    <name evidence="1" type="ORF">NST17_20060</name>
</gene>
<evidence type="ECO:0000313" key="1">
    <source>
        <dbReference type="EMBL" id="MEL3959449.1"/>
    </source>
</evidence>
<dbReference type="EMBL" id="JBBYAK010000002">
    <property type="protein sequence ID" value="MEL3959449.1"/>
    <property type="molecule type" value="Genomic_DNA"/>
</dbReference>
<name>A0ABU9K4H0_9BACI</name>
<evidence type="ECO:0000313" key="2">
    <source>
        <dbReference type="Proteomes" id="UP001459714"/>
    </source>
</evidence>